<dbReference type="SUPFAM" id="SSF51905">
    <property type="entry name" value="FAD/NAD(P)-binding domain"/>
    <property type="match status" value="1"/>
</dbReference>
<protein>
    <submittedName>
        <fullName evidence="1">Lycopene cyclase</fullName>
    </submittedName>
</protein>
<proteinExistence type="predicted"/>
<dbReference type="OrthoDB" id="24355at2"/>
<keyword evidence="2" id="KW-1185">Reference proteome</keyword>
<dbReference type="Proteomes" id="UP000309788">
    <property type="component" value="Unassembled WGS sequence"/>
</dbReference>
<accession>A0A5R9KI14</accession>
<dbReference type="EMBL" id="VCEI01000011">
    <property type="protein sequence ID" value="TLU95863.1"/>
    <property type="molecule type" value="Genomic_DNA"/>
</dbReference>
<dbReference type="AlphaFoldDB" id="A0A5R9KI14"/>
<dbReference type="InterPro" id="IPR036188">
    <property type="entry name" value="FAD/NAD-bd_sf"/>
</dbReference>
<evidence type="ECO:0000313" key="2">
    <source>
        <dbReference type="Proteomes" id="UP000309788"/>
    </source>
</evidence>
<comment type="caution">
    <text evidence="1">The sequence shown here is derived from an EMBL/GenBank/DDBJ whole genome shotgun (WGS) entry which is preliminary data.</text>
</comment>
<name>A0A5R9KI14_9BACT</name>
<dbReference type="RefSeq" id="WP_138279557.1">
    <property type="nucleotide sequence ID" value="NZ_BMGE01000001.1"/>
</dbReference>
<dbReference type="Pfam" id="PF05834">
    <property type="entry name" value="Lycopene_cycl"/>
    <property type="match status" value="1"/>
</dbReference>
<gene>
    <name evidence="1" type="ORF">FEM55_01510</name>
</gene>
<organism evidence="1 2">
    <name type="scientific">Dyadobacter sediminis</name>
    <dbReference type="NCBI Taxonomy" id="1493691"/>
    <lineage>
        <taxon>Bacteria</taxon>
        <taxon>Pseudomonadati</taxon>
        <taxon>Bacteroidota</taxon>
        <taxon>Cytophagia</taxon>
        <taxon>Cytophagales</taxon>
        <taxon>Spirosomataceae</taxon>
        <taxon>Dyadobacter</taxon>
    </lineage>
</organism>
<sequence length="388" mass="44978">MQTKDFDIIFAGSGMAGLSLAYRGLREGIWQNESILIVDKDIKNKNDRTWCFWQHANEKSPFQEVFYHSWKNLFFFTNEGRQIPLNNGNYAYHMIRSIDFYQFVLSFLRQSPQVTFVQAEILSIENAPHAGTVQTRDAAYKAKYVFNSTFSKPQLKPWDQYFLQHFKGIMIQTKQFSGNPSEMHLMDFRTTQENGTTFFYVLPVAQDQLFIEYTVFSKKLLEDGTYDLKIKQYLNEVLEITEYEILEHEFGIIPMTDFRFSRKNGPVMNIGTAGGDTRGSSGYTFTNTQKTVSKILASFREKGHPFFKKENISEKHQLLDSTILKVLDQHVYPGHQIFSDLFTHVDANSIFAFLDSESTARDDLKIMLSLKAKHFIAPFVKSLFKISS</sequence>
<evidence type="ECO:0000313" key="1">
    <source>
        <dbReference type="EMBL" id="TLU95863.1"/>
    </source>
</evidence>
<reference evidence="1 2" key="1">
    <citation type="submission" date="2019-05" db="EMBL/GenBank/DDBJ databases">
        <authorList>
            <person name="Qu J.-H."/>
        </authorList>
    </citation>
    <scope>NUCLEOTIDE SEQUENCE [LARGE SCALE GENOMIC DNA]</scope>
    <source>
        <strain evidence="1 2">Z12</strain>
    </source>
</reference>